<dbReference type="PANTHER" id="PTHR43465">
    <property type="entry name" value="DUF1680 DOMAIN PROTEIN (AFU_ORTHOLOGUE AFUA_1G08910)"/>
    <property type="match status" value="1"/>
</dbReference>
<evidence type="ECO:0000313" key="4">
    <source>
        <dbReference type="EMBL" id="GHO93979.1"/>
    </source>
</evidence>
<reference evidence="4" key="1">
    <citation type="submission" date="2020-10" db="EMBL/GenBank/DDBJ databases">
        <title>Taxonomic study of unclassified bacteria belonging to the class Ktedonobacteria.</title>
        <authorList>
            <person name="Yabe S."/>
            <person name="Wang C.M."/>
            <person name="Zheng Y."/>
            <person name="Sakai Y."/>
            <person name="Cavaletti L."/>
            <person name="Monciardini P."/>
            <person name="Donadio S."/>
        </authorList>
    </citation>
    <scope>NUCLEOTIDE SEQUENCE</scope>
    <source>
        <strain evidence="4">ID150040</strain>
    </source>
</reference>
<evidence type="ECO:0000259" key="3">
    <source>
        <dbReference type="Pfam" id="PF20737"/>
    </source>
</evidence>
<evidence type="ECO:0008006" key="6">
    <source>
        <dbReference type="Google" id="ProtNLM"/>
    </source>
</evidence>
<dbReference type="RefSeq" id="WP_220204741.1">
    <property type="nucleotide sequence ID" value="NZ_BNJK01000001.1"/>
</dbReference>
<dbReference type="EMBL" id="BNJK01000001">
    <property type="protein sequence ID" value="GHO93979.1"/>
    <property type="molecule type" value="Genomic_DNA"/>
</dbReference>
<comment type="caution">
    <text evidence="4">The sequence shown here is derived from an EMBL/GenBank/DDBJ whole genome shotgun (WGS) entry which is preliminary data.</text>
</comment>
<evidence type="ECO:0000313" key="5">
    <source>
        <dbReference type="Proteomes" id="UP000597444"/>
    </source>
</evidence>
<dbReference type="Pfam" id="PF07944">
    <property type="entry name" value="Beta-AFase-like_GH127_cat"/>
    <property type="match status" value="1"/>
</dbReference>
<proteinExistence type="predicted"/>
<dbReference type="InterPro" id="IPR008928">
    <property type="entry name" value="6-hairpin_glycosidase_sf"/>
</dbReference>
<name>A0A8J3ILW9_9CHLR</name>
<dbReference type="InterPro" id="IPR049174">
    <property type="entry name" value="Beta-AFase-like"/>
</dbReference>
<dbReference type="AlphaFoldDB" id="A0A8J3ILW9"/>
<dbReference type="Pfam" id="PF20736">
    <property type="entry name" value="Glyco_hydro127M"/>
    <property type="match status" value="1"/>
</dbReference>
<accession>A0A8J3ILW9</accession>
<dbReference type="Proteomes" id="UP000597444">
    <property type="component" value="Unassembled WGS sequence"/>
</dbReference>
<keyword evidence="5" id="KW-1185">Reference proteome</keyword>
<protein>
    <recommendedName>
        <fullName evidence="6">Glycoside hydrolase family 127 protein</fullName>
    </recommendedName>
</protein>
<dbReference type="GO" id="GO:0005975">
    <property type="term" value="P:carbohydrate metabolic process"/>
    <property type="evidence" value="ECO:0007669"/>
    <property type="project" value="InterPro"/>
</dbReference>
<dbReference type="SUPFAM" id="SSF48208">
    <property type="entry name" value="Six-hairpin glycosidases"/>
    <property type="match status" value="1"/>
</dbReference>
<feature type="domain" description="Non-reducing end beta-L-arabinofuranosidase-like GH127 catalytic" evidence="1">
    <location>
        <begin position="16"/>
        <end position="401"/>
    </location>
</feature>
<organism evidence="4 5">
    <name type="scientific">Reticulibacter mediterranei</name>
    <dbReference type="NCBI Taxonomy" id="2778369"/>
    <lineage>
        <taxon>Bacteria</taxon>
        <taxon>Bacillati</taxon>
        <taxon>Chloroflexota</taxon>
        <taxon>Ktedonobacteria</taxon>
        <taxon>Ktedonobacterales</taxon>
        <taxon>Reticulibacteraceae</taxon>
        <taxon>Reticulibacter</taxon>
    </lineage>
</organism>
<gene>
    <name evidence="4" type="ORF">KSF_040270</name>
</gene>
<feature type="domain" description="Non-reducing end beta-L-arabinofuranosidase-like GH127 middle" evidence="2">
    <location>
        <begin position="412"/>
        <end position="507"/>
    </location>
</feature>
<dbReference type="PANTHER" id="PTHR43465:SF2">
    <property type="entry name" value="DUF1680 DOMAIN PROTEIN (AFU_ORTHOLOGUE AFUA_1G08910)"/>
    <property type="match status" value="1"/>
</dbReference>
<dbReference type="InterPro" id="IPR049049">
    <property type="entry name" value="Beta-AFase-like_GH127_C"/>
</dbReference>
<dbReference type="Pfam" id="PF20737">
    <property type="entry name" value="Glyco_hydro127C"/>
    <property type="match status" value="1"/>
</dbReference>
<dbReference type="InterPro" id="IPR012878">
    <property type="entry name" value="Beta-AFase-like_GH127_cat"/>
</dbReference>
<evidence type="ECO:0000259" key="1">
    <source>
        <dbReference type="Pfam" id="PF07944"/>
    </source>
</evidence>
<dbReference type="InterPro" id="IPR049046">
    <property type="entry name" value="Beta-AFase-like_GH127_middle"/>
</dbReference>
<feature type="domain" description="Non-reducing end beta-L-arabinofuranosidase-like GH127 C-terminal" evidence="3">
    <location>
        <begin position="512"/>
        <end position="623"/>
    </location>
</feature>
<evidence type="ECO:0000259" key="2">
    <source>
        <dbReference type="Pfam" id="PF20736"/>
    </source>
</evidence>
<sequence>MKHSAYRAFEPVSFSQVTIEDAFWGPRLQINREKTIPHIYHMCQQTGRLDAYRLDWKPGDEHIPHQFWDSDVAKWIEAASYSLVSMPDPALDALLDEVIALIASAQQADGYLNPHYTVVEPDKRWANLRHGHELYCAGHLIEAAVAHFQATGKSTLLTVACRYADYIATIFGQEPGMKRGYCGHEEIELALVKLYRVTHNTRYLQLSQYFIDERGQTPCYFDTEPAPDYHALGLEYHQAHQPVREQTEVVGHAVRAMYLYSAMVDLFCETGDETLLQACKRLWHHLCSKRMFLTGGIGSSMLNEGFSSDYDLPNDTAYAETCAAIGLVLWCHRMLQVECDAQYTDIMERALYNGVLSSVSQDGTTFFYVNPLATQADLARQRWFDCACCPTNITRLLASFGHYIYSQNEHELVVHLYVQGTVRAKIQGQPVVLRQETAYPWDGRVNLTVELEGPVEFALRLRIPGWSSGAMLMVNGERVDLNGLSEHGYAKIERVWSNADRLTLFFPLPLVRMYASPEIAADIGLVALQRGPLVYCLESIDNAVPLHRLVLPRTSAVQIVDESDSGLDGVVTGIADALAVGSTDWEEATLYRPQPPGMQPAALKAIPYYLWGNRGVTTMRVWLHEQSI</sequence>